<feature type="transmembrane region" description="Helical" evidence="1">
    <location>
        <begin position="68"/>
        <end position="88"/>
    </location>
</feature>
<evidence type="ECO:0000313" key="3">
    <source>
        <dbReference type="Proteomes" id="UP000184389"/>
    </source>
</evidence>
<reference evidence="2 3" key="1">
    <citation type="submission" date="2016-11" db="EMBL/GenBank/DDBJ databases">
        <authorList>
            <person name="Jaros S."/>
            <person name="Januszkiewicz K."/>
            <person name="Wedrychowicz H."/>
        </authorList>
    </citation>
    <scope>NUCLEOTIDE SEQUENCE [LARGE SCALE GENOMIC DNA]</scope>
    <source>
        <strain evidence="2 3">DSM 13106</strain>
    </source>
</reference>
<dbReference type="EMBL" id="FQXR01000006">
    <property type="protein sequence ID" value="SHH97732.1"/>
    <property type="molecule type" value="Genomic_DNA"/>
</dbReference>
<dbReference type="Proteomes" id="UP000184389">
    <property type="component" value="Unassembled WGS sequence"/>
</dbReference>
<sequence>MNGNKDNHKYLNEVWNRVRILEYDKSQLEKIRENKRVLRKIQLRWFLLIFGVSTVLALTLYFKLGLEIVSLTISTFVFLSASQLYEYFSFREIRRKIYYEH</sequence>
<keyword evidence="1" id="KW-1133">Transmembrane helix</keyword>
<dbReference type="STRING" id="1123281.SAMN02745180_01652"/>
<evidence type="ECO:0000313" key="2">
    <source>
        <dbReference type="EMBL" id="SHH97732.1"/>
    </source>
</evidence>
<keyword evidence="1" id="KW-0812">Transmembrane</keyword>
<proteinExistence type="predicted"/>
<dbReference type="OrthoDB" id="1707891at2"/>
<keyword evidence="3" id="KW-1185">Reference proteome</keyword>
<name>A0A1M5XDL0_9FIRM</name>
<feature type="transmembrane region" description="Helical" evidence="1">
    <location>
        <begin position="45"/>
        <end position="62"/>
    </location>
</feature>
<organism evidence="2 3">
    <name type="scientific">Sporanaerobacter acetigenes DSM 13106</name>
    <dbReference type="NCBI Taxonomy" id="1123281"/>
    <lineage>
        <taxon>Bacteria</taxon>
        <taxon>Bacillati</taxon>
        <taxon>Bacillota</taxon>
        <taxon>Tissierellia</taxon>
        <taxon>Tissierellales</taxon>
        <taxon>Sporanaerobacteraceae</taxon>
        <taxon>Sporanaerobacter</taxon>
    </lineage>
</organism>
<dbReference type="AlphaFoldDB" id="A0A1M5XDL0"/>
<keyword evidence="1" id="KW-0472">Membrane</keyword>
<dbReference type="RefSeq" id="WP_072744311.1">
    <property type="nucleotide sequence ID" value="NZ_FQXR01000006.1"/>
</dbReference>
<protein>
    <submittedName>
        <fullName evidence="2">Uncharacterized protein</fullName>
    </submittedName>
</protein>
<evidence type="ECO:0000256" key="1">
    <source>
        <dbReference type="SAM" id="Phobius"/>
    </source>
</evidence>
<accession>A0A1M5XDL0</accession>
<gene>
    <name evidence="2" type="ORF">SAMN02745180_01652</name>
</gene>